<accession>A0A382DHY0</accession>
<reference evidence="2" key="1">
    <citation type="submission" date="2018-05" db="EMBL/GenBank/DDBJ databases">
        <authorList>
            <person name="Lanie J.A."/>
            <person name="Ng W.-L."/>
            <person name="Kazmierczak K.M."/>
            <person name="Andrzejewski T.M."/>
            <person name="Davidsen T.M."/>
            <person name="Wayne K.J."/>
            <person name="Tettelin H."/>
            <person name="Glass J.I."/>
            <person name="Rusch D."/>
            <person name="Podicherti R."/>
            <person name="Tsui H.-C.T."/>
            <person name="Winkler M.E."/>
        </authorList>
    </citation>
    <scope>NUCLEOTIDE SEQUENCE</scope>
</reference>
<dbReference type="SMART" id="SM00089">
    <property type="entry name" value="PKD"/>
    <property type="match status" value="3"/>
</dbReference>
<dbReference type="InterPro" id="IPR013783">
    <property type="entry name" value="Ig-like_fold"/>
</dbReference>
<dbReference type="Pfam" id="PF18911">
    <property type="entry name" value="PKD_4"/>
    <property type="match status" value="3"/>
</dbReference>
<dbReference type="EMBL" id="UINC01039466">
    <property type="protein sequence ID" value="SVB37988.1"/>
    <property type="molecule type" value="Genomic_DNA"/>
</dbReference>
<feature type="domain" description="PKD" evidence="1">
    <location>
        <begin position="212"/>
        <end position="277"/>
    </location>
</feature>
<sequence>MRTGRFIFLSLVLFMSCDKEAEPIGPTADFTYTTNYLIVSFTDASTAGDRMINTWDWDFGDGTKSVEQNPVHTYEESGTYLVSLTVIDKNNLDDISTPQEIVVTAEPIGPTADFTYTANYLIVSFADVSTVADGEINSWNWDFGNDETSDQQNPTHMYNAPGTYTVRLTVTDENNLTSFKEDYVTLEDYTEAGPAASFSFSANFLEVTFTDISAQGNGDIIAWDWDFGDGNMSTERNPVHTYEEDGTYTVSLTVTDENDLFDTYTGAVVVSATATFVSLAPGNISINLDINLEPVGELILQIGNLNIPIYGISLGIAYEATYVSFTGTTE</sequence>
<dbReference type="AlphaFoldDB" id="A0A382DHY0"/>
<proteinExistence type="predicted"/>
<feature type="domain" description="PKD" evidence="1">
    <location>
        <begin position="22"/>
        <end position="88"/>
    </location>
</feature>
<dbReference type="SUPFAM" id="SSF49299">
    <property type="entry name" value="PKD domain"/>
    <property type="match status" value="3"/>
</dbReference>
<gene>
    <name evidence="2" type="ORF">METZ01_LOCUS190842</name>
</gene>
<feature type="non-terminal residue" evidence="2">
    <location>
        <position position="330"/>
    </location>
</feature>
<dbReference type="InterPro" id="IPR000601">
    <property type="entry name" value="PKD_dom"/>
</dbReference>
<dbReference type="InterPro" id="IPR035986">
    <property type="entry name" value="PKD_dom_sf"/>
</dbReference>
<dbReference type="PROSITE" id="PS51257">
    <property type="entry name" value="PROKAR_LIPOPROTEIN"/>
    <property type="match status" value="1"/>
</dbReference>
<dbReference type="CDD" id="cd00146">
    <property type="entry name" value="PKD"/>
    <property type="match status" value="3"/>
</dbReference>
<dbReference type="InterPro" id="IPR022409">
    <property type="entry name" value="PKD/Chitinase_dom"/>
</dbReference>
<dbReference type="PANTHER" id="PTHR36842:SF1">
    <property type="entry name" value="PROTEIN TOLB"/>
    <property type="match status" value="1"/>
</dbReference>
<name>A0A382DHY0_9ZZZZ</name>
<evidence type="ECO:0000259" key="1">
    <source>
        <dbReference type="PROSITE" id="PS50093"/>
    </source>
</evidence>
<evidence type="ECO:0000313" key="2">
    <source>
        <dbReference type="EMBL" id="SVB37988.1"/>
    </source>
</evidence>
<dbReference type="PANTHER" id="PTHR36842">
    <property type="entry name" value="PROTEIN TOLB HOMOLOG"/>
    <property type="match status" value="1"/>
</dbReference>
<protein>
    <recommendedName>
        <fullName evidence="1">PKD domain-containing protein</fullName>
    </recommendedName>
</protein>
<dbReference type="Gene3D" id="2.60.40.10">
    <property type="entry name" value="Immunoglobulins"/>
    <property type="match status" value="3"/>
</dbReference>
<organism evidence="2">
    <name type="scientific">marine metagenome</name>
    <dbReference type="NCBI Taxonomy" id="408172"/>
    <lineage>
        <taxon>unclassified sequences</taxon>
        <taxon>metagenomes</taxon>
        <taxon>ecological metagenomes</taxon>
    </lineage>
</organism>
<dbReference type="PROSITE" id="PS50093">
    <property type="entry name" value="PKD"/>
    <property type="match status" value="3"/>
</dbReference>
<feature type="domain" description="PKD" evidence="1">
    <location>
        <begin position="106"/>
        <end position="172"/>
    </location>
</feature>